<sequence length="583" mass="61641">MVLVLFLLSLALYYSEAHTWIDCIDTDRTKVYDNSRLYIFGGNGGNGYCAGYGAGYPGRGNIDIGTEYTYKMLKNEVEAGTPVCEKVDANTYSGWRKRISLAPGQTAFFGYLPNGHIVKDKKAIGTQHGVYWTSKPGTALTSTLDMKPENLLNGHLMDYDDKNCGETVDYNGKPSGRAGDGKPCVGSFSIPEGTAPGIYKMVWYWEFWLDDEESYVDQAQAKGYFGAAYSTCFEVEVTSDKTAASKAHPSPVDTPKEASTPAQAPTPVPAPPHTPAPTPAPAPPHTPAPTPAPAPPQTPPPTPSPAPPQTPAPTPAPAPAPAPAIPAPMKKAPRARPVSKKTLDVASKPEPDVGAEAMPDVAAKAEPEVGAEAMPEVAIEEEPEVATKEEPEVGAEEMQEVAPKAASGVGVEAKPEIDEEFAAGTVGPAHLVIEDDENLPVTINEDEDVETVDETTQEGESLMTGISSHSREDSGLAPVNATFDALEVTETEDTTSSLNAGYEDDSSLNATIRENDSSVAEDVSQVEQEEPSSPASSSKSGSKTALKDISSKINQRSSASSLTRSESWLVVSIVLLLGVVVPV</sequence>
<dbReference type="Proteomes" id="UP001163321">
    <property type="component" value="Chromosome 9"/>
</dbReference>
<accession>A0ACC0VFT8</accession>
<gene>
    <name evidence="1" type="ORF">PsorP6_013777</name>
</gene>
<dbReference type="EMBL" id="CM047588">
    <property type="protein sequence ID" value="KAI9905335.1"/>
    <property type="molecule type" value="Genomic_DNA"/>
</dbReference>
<evidence type="ECO:0000313" key="2">
    <source>
        <dbReference type="Proteomes" id="UP001163321"/>
    </source>
</evidence>
<proteinExistence type="predicted"/>
<protein>
    <submittedName>
        <fullName evidence="1">Uncharacterized protein</fullName>
    </submittedName>
</protein>
<comment type="caution">
    <text evidence="1">The sequence shown here is derived from an EMBL/GenBank/DDBJ whole genome shotgun (WGS) entry which is preliminary data.</text>
</comment>
<keyword evidence="2" id="KW-1185">Reference proteome</keyword>
<organism evidence="1 2">
    <name type="scientific">Peronosclerospora sorghi</name>
    <dbReference type="NCBI Taxonomy" id="230839"/>
    <lineage>
        <taxon>Eukaryota</taxon>
        <taxon>Sar</taxon>
        <taxon>Stramenopiles</taxon>
        <taxon>Oomycota</taxon>
        <taxon>Peronosporomycetes</taxon>
        <taxon>Peronosporales</taxon>
        <taxon>Peronosporaceae</taxon>
        <taxon>Peronosclerospora</taxon>
    </lineage>
</organism>
<name>A0ACC0VFT8_9STRA</name>
<reference evidence="1 2" key="1">
    <citation type="journal article" date="2022" name="bioRxiv">
        <title>The genome of the oomycete Peronosclerospora sorghi, a cosmopolitan pathogen of maize and sorghum, is inflated with dispersed pseudogenes.</title>
        <authorList>
            <person name="Fletcher K."/>
            <person name="Martin F."/>
            <person name="Isakeit T."/>
            <person name="Cavanaugh K."/>
            <person name="Magill C."/>
            <person name="Michelmore R."/>
        </authorList>
    </citation>
    <scope>NUCLEOTIDE SEQUENCE [LARGE SCALE GENOMIC DNA]</scope>
    <source>
        <strain evidence="1">P6</strain>
    </source>
</reference>
<evidence type="ECO:0000313" key="1">
    <source>
        <dbReference type="EMBL" id="KAI9905335.1"/>
    </source>
</evidence>